<organism evidence="10 11">
    <name type="scientific">Pelomicrobium methylotrophicum</name>
    <dbReference type="NCBI Taxonomy" id="2602750"/>
    <lineage>
        <taxon>Bacteria</taxon>
        <taxon>Pseudomonadati</taxon>
        <taxon>Pseudomonadota</taxon>
        <taxon>Hydrogenophilia</taxon>
        <taxon>Hydrogenophilia incertae sedis</taxon>
        <taxon>Pelomicrobium</taxon>
    </lineage>
</organism>
<evidence type="ECO:0000256" key="8">
    <source>
        <dbReference type="SAM" id="Phobius"/>
    </source>
</evidence>
<keyword evidence="2 6" id="KW-0349">Heme</keyword>
<comment type="caution">
    <text evidence="10">The sequence shown here is derived from an EMBL/GenBank/DDBJ whole genome shotgun (WGS) entry which is preliminary data.</text>
</comment>
<evidence type="ECO:0000256" key="3">
    <source>
        <dbReference type="ARBA" id="ARBA00022723"/>
    </source>
</evidence>
<evidence type="ECO:0000313" key="10">
    <source>
        <dbReference type="EMBL" id="TXF12266.1"/>
    </source>
</evidence>
<dbReference type="InterPro" id="IPR009056">
    <property type="entry name" value="Cyt_c-like_dom"/>
</dbReference>
<feature type="domain" description="Cytochrome c" evidence="9">
    <location>
        <begin position="61"/>
        <end position="160"/>
    </location>
</feature>
<feature type="transmembrane region" description="Helical" evidence="8">
    <location>
        <begin position="12"/>
        <end position="35"/>
    </location>
</feature>
<keyword evidence="8" id="KW-0812">Transmembrane</keyword>
<dbReference type="PROSITE" id="PS51007">
    <property type="entry name" value="CYTC"/>
    <property type="match status" value="1"/>
</dbReference>
<dbReference type="PRINTS" id="PR00605">
    <property type="entry name" value="CYTCHROMECIC"/>
</dbReference>
<dbReference type="EMBL" id="VPFL01000007">
    <property type="protein sequence ID" value="TXF12266.1"/>
    <property type="molecule type" value="Genomic_DNA"/>
</dbReference>
<evidence type="ECO:0000256" key="1">
    <source>
        <dbReference type="ARBA" id="ARBA00022448"/>
    </source>
</evidence>
<keyword evidence="5 6" id="KW-0408">Iron</keyword>
<name>A0A5C7EVU3_9PROT</name>
<dbReference type="PANTHER" id="PTHR35008:SF4">
    <property type="entry name" value="BLL4482 PROTEIN"/>
    <property type="match status" value="1"/>
</dbReference>
<dbReference type="InParanoid" id="A0A5C7EVU3"/>
<evidence type="ECO:0000256" key="7">
    <source>
        <dbReference type="SAM" id="MobiDB-lite"/>
    </source>
</evidence>
<dbReference type="Pfam" id="PF00034">
    <property type="entry name" value="Cytochrom_C"/>
    <property type="match status" value="1"/>
</dbReference>
<evidence type="ECO:0000256" key="2">
    <source>
        <dbReference type="ARBA" id="ARBA00022617"/>
    </source>
</evidence>
<feature type="compositionally biased region" description="Basic and acidic residues" evidence="7">
    <location>
        <begin position="91"/>
        <end position="106"/>
    </location>
</feature>
<keyword evidence="1" id="KW-0813">Transport</keyword>
<accession>A0A5C7EVU3</accession>
<feature type="region of interest" description="Disordered" evidence="7">
    <location>
        <begin position="85"/>
        <end position="106"/>
    </location>
</feature>
<dbReference type="InterPro" id="IPR051459">
    <property type="entry name" value="Cytochrome_c-type_DH"/>
</dbReference>
<evidence type="ECO:0000259" key="9">
    <source>
        <dbReference type="PROSITE" id="PS51007"/>
    </source>
</evidence>
<dbReference type="Gene3D" id="1.10.760.10">
    <property type="entry name" value="Cytochrome c-like domain"/>
    <property type="match status" value="1"/>
</dbReference>
<dbReference type="SUPFAM" id="SSF46626">
    <property type="entry name" value="Cytochrome c"/>
    <property type="match status" value="1"/>
</dbReference>
<keyword evidence="8" id="KW-0472">Membrane</keyword>
<evidence type="ECO:0000256" key="4">
    <source>
        <dbReference type="ARBA" id="ARBA00022982"/>
    </source>
</evidence>
<sequence length="186" mass="20683">MNETSKPPFPKWVSRLIATGIAVFAVGFVGLAYWVTRPDIPPARGTAAPSQPPAATPADAAQLAMGKDVYDRHCAACHGARLEGQPNWQRRRPDGRMPAPPHDDSGHTWHHPEHVLFGIVKHGLVPPYAPPGYESDMPAFKDTLSDEEIRAVLAFIESHWSPEILQWRKENLETEETKWQQEGGAR</sequence>
<dbReference type="AlphaFoldDB" id="A0A5C7EVU3"/>
<dbReference type="OrthoDB" id="9811281at2"/>
<evidence type="ECO:0000313" key="11">
    <source>
        <dbReference type="Proteomes" id="UP000321201"/>
    </source>
</evidence>
<gene>
    <name evidence="10" type="ORF">FR698_06970</name>
</gene>
<dbReference type="GO" id="GO:0009055">
    <property type="term" value="F:electron transfer activity"/>
    <property type="evidence" value="ECO:0007669"/>
    <property type="project" value="InterPro"/>
</dbReference>
<proteinExistence type="predicted"/>
<dbReference type="PANTHER" id="PTHR35008">
    <property type="entry name" value="BLL4482 PROTEIN-RELATED"/>
    <property type="match status" value="1"/>
</dbReference>
<keyword evidence="4" id="KW-0249">Electron transport</keyword>
<dbReference type="RefSeq" id="WP_147799465.1">
    <property type="nucleotide sequence ID" value="NZ_VPFL01000007.1"/>
</dbReference>
<dbReference type="Proteomes" id="UP000321201">
    <property type="component" value="Unassembled WGS sequence"/>
</dbReference>
<dbReference type="GO" id="GO:0005506">
    <property type="term" value="F:iron ion binding"/>
    <property type="evidence" value="ECO:0007669"/>
    <property type="project" value="InterPro"/>
</dbReference>
<dbReference type="InterPro" id="IPR008168">
    <property type="entry name" value="Cyt_C_IC"/>
</dbReference>
<dbReference type="InterPro" id="IPR036909">
    <property type="entry name" value="Cyt_c-like_dom_sf"/>
</dbReference>
<dbReference type="GO" id="GO:0020037">
    <property type="term" value="F:heme binding"/>
    <property type="evidence" value="ECO:0007669"/>
    <property type="project" value="InterPro"/>
</dbReference>
<keyword evidence="3 6" id="KW-0479">Metal-binding</keyword>
<evidence type="ECO:0000256" key="5">
    <source>
        <dbReference type="ARBA" id="ARBA00023004"/>
    </source>
</evidence>
<keyword evidence="11" id="KW-1185">Reference proteome</keyword>
<keyword evidence="8" id="KW-1133">Transmembrane helix</keyword>
<reference evidence="10 11" key="1">
    <citation type="submission" date="2019-08" db="EMBL/GenBank/DDBJ databases">
        <title>Pelomicrobium methylotrophicum gen. nov., sp. nov. a moderately thermophilic, facultatively anaerobic, lithoautotrophic and methylotrophic bacterium isolated from a terrestrial mud volcano.</title>
        <authorList>
            <person name="Slobodkina G.B."/>
            <person name="Merkel A.Y."/>
            <person name="Slobodkin A.I."/>
        </authorList>
    </citation>
    <scope>NUCLEOTIDE SEQUENCE [LARGE SCALE GENOMIC DNA]</scope>
    <source>
        <strain evidence="10 11">SM250</strain>
    </source>
</reference>
<protein>
    <submittedName>
        <fullName evidence="10">Cytochrome c</fullName>
    </submittedName>
</protein>
<evidence type="ECO:0000256" key="6">
    <source>
        <dbReference type="PROSITE-ProRule" id="PRU00433"/>
    </source>
</evidence>